<dbReference type="Gene3D" id="2.60.40.10">
    <property type="entry name" value="Immunoglobulins"/>
    <property type="match status" value="5"/>
</dbReference>
<dbReference type="Gene3D" id="2.60.120.200">
    <property type="match status" value="1"/>
</dbReference>
<dbReference type="InterPro" id="IPR019931">
    <property type="entry name" value="LPXTG_anchor"/>
</dbReference>
<keyword evidence="9" id="KW-1185">Reference proteome</keyword>
<keyword evidence="4" id="KW-0572">Peptidoglycan-anchor</keyword>
<evidence type="ECO:0000256" key="3">
    <source>
        <dbReference type="ARBA" id="ARBA00022729"/>
    </source>
</evidence>
<dbReference type="Pfam" id="PF18483">
    <property type="entry name" value="Lectin_L-type_dom"/>
    <property type="match status" value="1"/>
</dbReference>
<dbReference type="NCBIfam" id="TIGR03715">
    <property type="entry name" value="KxYKxGKxW"/>
    <property type="match status" value="1"/>
</dbReference>
<dbReference type="Pfam" id="PF19258">
    <property type="entry name" value="KxYKxGKxW_sig"/>
    <property type="match status" value="1"/>
</dbReference>
<dbReference type="Proteomes" id="UP001314262">
    <property type="component" value="Unassembled WGS sequence"/>
</dbReference>
<dbReference type="InterPro" id="IPR013320">
    <property type="entry name" value="ConA-like_dom_sf"/>
</dbReference>
<dbReference type="PROSITE" id="PS50847">
    <property type="entry name" value="GRAM_POS_ANCHORING"/>
    <property type="match status" value="1"/>
</dbReference>
<evidence type="ECO:0000313" key="8">
    <source>
        <dbReference type="EMBL" id="CAK1240854.1"/>
    </source>
</evidence>
<evidence type="ECO:0000256" key="6">
    <source>
        <dbReference type="SAM" id="SignalP"/>
    </source>
</evidence>
<feature type="compositionally biased region" description="Polar residues" evidence="5">
    <location>
        <begin position="82"/>
        <end position="98"/>
    </location>
</feature>
<keyword evidence="1" id="KW-0134">Cell wall</keyword>
<name>A0ABM9MUF5_9LACO</name>
<evidence type="ECO:0000256" key="4">
    <source>
        <dbReference type="ARBA" id="ARBA00023088"/>
    </source>
</evidence>
<evidence type="ECO:0000259" key="7">
    <source>
        <dbReference type="PROSITE" id="PS50847"/>
    </source>
</evidence>
<proteinExistence type="predicted"/>
<dbReference type="Pfam" id="PF17966">
    <property type="entry name" value="Muc_B2"/>
    <property type="match status" value="1"/>
</dbReference>
<organism evidence="8 9">
    <name type="scientific">Fructobacillus tropaeoli</name>
    <dbReference type="NCBI Taxonomy" id="709323"/>
    <lineage>
        <taxon>Bacteria</taxon>
        <taxon>Bacillati</taxon>
        <taxon>Bacillota</taxon>
        <taxon>Bacilli</taxon>
        <taxon>Lactobacillales</taxon>
        <taxon>Lactobacillaceae</taxon>
        <taxon>Fructobacillus</taxon>
    </lineage>
</organism>
<feature type="compositionally biased region" description="Low complexity" evidence="5">
    <location>
        <begin position="99"/>
        <end position="124"/>
    </location>
</feature>
<keyword evidence="2" id="KW-0964">Secreted</keyword>
<dbReference type="Pfam" id="PF07523">
    <property type="entry name" value="Big_3"/>
    <property type="match status" value="4"/>
</dbReference>
<feature type="compositionally biased region" description="Polar residues" evidence="5">
    <location>
        <begin position="1122"/>
        <end position="1151"/>
    </location>
</feature>
<feature type="chain" id="PRO_5045114604" evidence="6">
    <location>
        <begin position="30"/>
        <end position="1216"/>
    </location>
</feature>
<dbReference type="InterPro" id="IPR032179">
    <property type="entry name" value="Cry22Aa_Ig-like"/>
</dbReference>
<feature type="compositionally biased region" description="Low complexity" evidence="5">
    <location>
        <begin position="866"/>
        <end position="1121"/>
    </location>
</feature>
<evidence type="ECO:0000256" key="5">
    <source>
        <dbReference type="SAM" id="MobiDB-lite"/>
    </source>
</evidence>
<feature type="compositionally biased region" description="Low complexity" evidence="5">
    <location>
        <begin position="56"/>
        <end position="81"/>
    </location>
</feature>
<dbReference type="InterPro" id="IPR013783">
    <property type="entry name" value="Ig-like_fold"/>
</dbReference>
<dbReference type="Pfam" id="PF16403">
    <property type="entry name" value="Bact_surface_Ig-like"/>
    <property type="match status" value="1"/>
</dbReference>
<evidence type="ECO:0000256" key="2">
    <source>
        <dbReference type="ARBA" id="ARBA00022525"/>
    </source>
</evidence>
<accession>A0ABM9MUF5</accession>
<dbReference type="InterPro" id="IPR022038">
    <property type="entry name" value="Ig-like_bact"/>
</dbReference>
<comment type="caution">
    <text evidence="8">The sequence shown here is derived from an EMBL/GenBank/DDBJ whole genome shotgun (WGS) entry which is preliminary data.</text>
</comment>
<dbReference type="SUPFAM" id="SSF49899">
    <property type="entry name" value="Concanavalin A-like lectins/glucanases"/>
    <property type="match status" value="1"/>
</dbReference>
<keyword evidence="3 6" id="KW-0732">Signal</keyword>
<feature type="signal peptide" evidence="6">
    <location>
        <begin position="1"/>
        <end position="29"/>
    </location>
</feature>
<dbReference type="RefSeq" id="WP_338349069.1">
    <property type="nucleotide sequence ID" value="NZ_CAUZLT010000003.1"/>
</dbReference>
<feature type="region of interest" description="Disordered" evidence="5">
    <location>
        <begin position="41"/>
        <end position="141"/>
    </location>
</feature>
<sequence length="1216" mass="124826">MNEKKTYKLYKAKKMWVTALAGFSLLVVAGAKQGVHADTVTNSQTSQSGSLASTNQGQQSDSATSSTTSGSASVQGSQSATPVESASQLSQSNNQRTNSASQASQSDTKSAATSSASQSASSSQGGNATTLGDTSTPNNNSVINDQLSVTVTKENFLQWFKLGGNTTYDADTNTAILTTDSQMVEGNVTLKTKINANDAFLLNGTINLGSKVRDNQDADGIGIAFHHGTQGQIGFLGGGLSVKGLPTSSGFVFDTWVYNAGDHNNPIQGGSGMPYLSGFHSDIDQTNSDKPFRYDGGFVNIDSSKENVSNVNVPFTLRYDGNGHMSMEYLGQTITIPVTDYQDPLALSIGASTGSVTNLQAVSVDSFTFDPAQKNTASRTIDYVDQNGNEIAPATVQSATYRRQGTLVNGQPTYTNWQLVSAPNSNDFSAVTAPTIEGYTVQSGQTTTFGGMTVNEDSGQIVEHVIYTKNPAQATLNLQDSTVVAGPTASWSPAQSFLSAVNANGQQADLTQMTVTGKVDTMTPGTYPVTYSYKGSNGQTVTKSVNVHVVPTKSSLQTQSSTMWAGSQWQAINNLVSATDADGNPLESKDIQVTGSVDIKTPGIYHITYSYTDASGKAYNQPVTVTVLADQSSVAAKDSSVFIGEPWSTASGFVSATDEYGHSVPLNQVTVTGNVDVNAVGTYPVTYQYTDGQGKTVTAPATVTVKKNQTQLKTKDYTLIAGPNAHWSAADDLVTALDEDGNLLSVNQLKVTEQVDPHTAGVYPVTYTYTDQQGQQHSSTAQVTVLGSHGSVKTKDSTFVASPTAKWAPQDNLVSALDDNGQIMDIRQLTVNGQADLTKAGTYSVYYSYTDVAGNTFGSTATITVTEPSTSTSTQESTATSESPATNSSAATSGKPASTTSSTATSTSSSTKESTTASESTATSSSAATNNKSTSTPSSTATSTSSSTKETTTTSESTATTSSAATSGNSASTTSSTATSTSTSTKESTITSESTATNSSAATSGTSTSIPSSTATGTSSSTKESTTTSESPATNSSATTSGKPTSTPSSTATSTSSAKESTTTSESPTSNSSTTTSGTPASTASSIARSASSSTKESTTTSGAPVPTSTLSLASSQSPSATGATISTLPSVNSSTSISGTPAVDSNTSEIPSTVASTSKTAVSLPAALADFSQANTILPKTAEKAAKNHLTSVGVGLVALLGSLTLIIRAKKKEN</sequence>
<dbReference type="Gene3D" id="2.60.40.4300">
    <property type="match status" value="1"/>
</dbReference>
<reference evidence="8 9" key="1">
    <citation type="submission" date="2023-10" db="EMBL/GenBank/DDBJ databases">
        <authorList>
            <person name="Botero Cardona J."/>
        </authorList>
    </citation>
    <scope>NUCLEOTIDE SEQUENCE [LARGE SCALE GENOMIC DNA]</scope>
    <source>
        <strain evidence="8 9">R-53137</strain>
    </source>
</reference>
<feature type="domain" description="Gram-positive cocci surface proteins LPxTG" evidence="7">
    <location>
        <begin position="1179"/>
        <end position="1216"/>
    </location>
</feature>
<evidence type="ECO:0000256" key="1">
    <source>
        <dbReference type="ARBA" id="ARBA00022512"/>
    </source>
</evidence>
<feature type="compositionally biased region" description="Polar residues" evidence="5">
    <location>
        <begin position="41"/>
        <end position="55"/>
    </location>
</feature>
<dbReference type="EMBL" id="CAUZLT010000003">
    <property type="protein sequence ID" value="CAK1240854.1"/>
    <property type="molecule type" value="Genomic_DNA"/>
</dbReference>
<gene>
    <name evidence="8" type="ORF">R53137_KAKDMLNK_00808</name>
</gene>
<evidence type="ECO:0000313" key="9">
    <source>
        <dbReference type="Proteomes" id="UP001314262"/>
    </source>
</evidence>
<feature type="region of interest" description="Disordered" evidence="5">
    <location>
        <begin position="866"/>
        <end position="1151"/>
    </location>
</feature>
<dbReference type="InterPro" id="IPR022263">
    <property type="entry name" value="KxYKxGKxW"/>
</dbReference>
<dbReference type="InterPro" id="IPR041495">
    <property type="entry name" value="Mub_B2"/>
</dbReference>
<feature type="compositionally biased region" description="Polar residues" evidence="5">
    <location>
        <begin position="125"/>
        <end position="141"/>
    </location>
</feature>
<protein>
    <submittedName>
        <fullName evidence="8">Leucine-rich repeat (LRR) protein (LRR)</fullName>
    </submittedName>
</protein>